<dbReference type="AlphaFoldDB" id="H2ZJ94"/>
<name>H2ZJ94_CIOSA</name>
<dbReference type="GeneTree" id="ENSGT00390000005855"/>
<organism evidence="2 3">
    <name type="scientific">Ciona savignyi</name>
    <name type="common">Pacific transparent sea squirt</name>
    <dbReference type="NCBI Taxonomy" id="51511"/>
    <lineage>
        <taxon>Eukaryota</taxon>
        <taxon>Metazoa</taxon>
        <taxon>Chordata</taxon>
        <taxon>Tunicata</taxon>
        <taxon>Ascidiacea</taxon>
        <taxon>Phlebobranchia</taxon>
        <taxon>Cionidae</taxon>
        <taxon>Ciona</taxon>
    </lineage>
</organism>
<dbReference type="PANTHER" id="PTHR21818:SF0">
    <property type="entry name" value="FANCONI ANEMIA GROUP I PROTEIN"/>
    <property type="match status" value="1"/>
</dbReference>
<dbReference type="STRING" id="51511.ENSCSAVP00000017660"/>
<dbReference type="Proteomes" id="UP000007875">
    <property type="component" value="Unassembled WGS sequence"/>
</dbReference>
<dbReference type="InParanoid" id="H2ZJ94"/>
<evidence type="ECO:0000313" key="3">
    <source>
        <dbReference type="Proteomes" id="UP000007875"/>
    </source>
</evidence>
<reference evidence="2" key="3">
    <citation type="submission" date="2025-09" db="UniProtKB">
        <authorList>
            <consortium name="Ensembl"/>
        </authorList>
    </citation>
    <scope>IDENTIFICATION</scope>
</reference>
<dbReference type="OMA" id="EMIPRSP"/>
<dbReference type="Pfam" id="PF14675">
    <property type="entry name" value="FANCI_S1"/>
    <property type="match status" value="1"/>
</dbReference>
<reference evidence="2" key="2">
    <citation type="submission" date="2025-08" db="UniProtKB">
        <authorList>
            <consortium name="Ensembl"/>
        </authorList>
    </citation>
    <scope>IDENTIFICATION</scope>
</reference>
<dbReference type="GO" id="GO:0070182">
    <property type="term" value="F:DNA polymerase binding"/>
    <property type="evidence" value="ECO:0007669"/>
    <property type="project" value="TreeGrafter"/>
</dbReference>
<accession>H2ZJ94</accession>
<keyword evidence="3" id="KW-1185">Reference proteome</keyword>
<dbReference type="HOGENOM" id="CLU_1109138_0_0_1"/>
<evidence type="ECO:0000259" key="1">
    <source>
        <dbReference type="Pfam" id="PF14675"/>
    </source>
</evidence>
<dbReference type="PANTHER" id="PTHR21818">
    <property type="entry name" value="BC025462 PROTEIN"/>
    <property type="match status" value="1"/>
</dbReference>
<feature type="domain" description="FANCI solenoid 1" evidence="1">
    <location>
        <begin position="68"/>
        <end position="247"/>
    </location>
</feature>
<sequence length="251" mass="28060">MSVDEIVKLYEAQKHDKLTAKLKAVPLNSLVKLVKDALNSDEHDKCTNFLRALFQGWENAPDLSEVIVTVYKLCLKVLQQASAEDSFLIDLISILNHEAVRLATADLVELCSILLNMIHNAEVGEGKWLKLFTKLLEVVDLHTGVRYDKSEDPVTGAQYKHHVICEICSCTWPTDSVVHLANAFKDIKLEAEDADIVVTKLLDQLGSLESQLLPPYVYQLLGLATKCGQVETALRGILKHFMTLDEKFSDS</sequence>
<dbReference type="InterPro" id="IPR026171">
    <property type="entry name" value="FANCI"/>
</dbReference>
<evidence type="ECO:0000313" key="2">
    <source>
        <dbReference type="Ensembl" id="ENSCSAVP00000017660.1"/>
    </source>
</evidence>
<dbReference type="GO" id="GO:0006281">
    <property type="term" value="P:DNA repair"/>
    <property type="evidence" value="ECO:0007669"/>
    <property type="project" value="InterPro"/>
</dbReference>
<dbReference type="Ensembl" id="ENSCSAVT00000017852.1">
    <property type="protein sequence ID" value="ENSCSAVP00000017660.1"/>
    <property type="gene ID" value="ENSCSAVG00000010396.1"/>
</dbReference>
<proteinExistence type="predicted"/>
<dbReference type="eggNOG" id="ENOG502SP2H">
    <property type="taxonomic scope" value="Eukaryota"/>
</dbReference>
<reference evidence="3" key="1">
    <citation type="submission" date="2003-08" db="EMBL/GenBank/DDBJ databases">
        <authorList>
            <person name="Birren B."/>
            <person name="Nusbaum C."/>
            <person name="Abebe A."/>
            <person name="Abouelleil A."/>
            <person name="Adekoya E."/>
            <person name="Ait-zahra M."/>
            <person name="Allen N."/>
            <person name="Allen T."/>
            <person name="An P."/>
            <person name="Anderson M."/>
            <person name="Anderson S."/>
            <person name="Arachchi H."/>
            <person name="Armbruster J."/>
            <person name="Bachantsang P."/>
            <person name="Baldwin J."/>
            <person name="Barry A."/>
            <person name="Bayul T."/>
            <person name="Blitshsteyn B."/>
            <person name="Bloom T."/>
            <person name="Blye J."/>
            <person name="Boguslavskiy L."/>
            <person name="Borowsky M."/>
            <person name="Boukhgalter B."/>
            <person name="Brunache A."/>
            <person name="Butler J."/>
            <person name="Calixte N."/>
            <person name="Calvo S."/>
            <person name="Camarata J."/>
            <person name="Campo K."/>
            <person name="Chang J."/>
            <person name="Cheshatsang Y."/>
            <person name="Citroen M."/>
            <person name="Collymore A."/>
            <person name="Considine T."/>
            <person name="Cook A."/>
            <person name="Cooke P."/>
            <person name="Corum B."/>
            <person name="Cuomo C."/>
            <person name="David R."/>
            <person name="Dawoe T."/>
            <person name="Degray S."/>
            <person name="Dodge S."/>
            <person name="Dooley K."/>
            <person name="Dorje P."/>
            <person name="Dorjee K."/>
            <person name="Dorris L."/>
            <person name="Duffey N."/>
            <person name="Dupes A."/>
            <person name="Elkins T."/>
            <person name="Engels R."/>
            <person name="Erickson J."/>
            <person name="Farina A."/>
            <person name="Faro S."/>
            <person name="Ferreira P."/>
            <person name="Fischer H."/>
            <person name="Fitzgerald M."/>
            <person name="Foley K."/>
            <person name="Gage D."/>
            <person name="Galagan J."/>
            <person name="Gearin G."/>
            <person name="Gnerre S."/>
            <person name="Gnirke A."/>
            <person name="Goyette A."/>
            <person name="Graham J."/>
            <person name="Grandbois E."/>
            <person name="Gyaltsen K."/>
            <person name="Hafez N."/>
            <person name="Hagopian D."/>
            <person name="Hagos B."/>
            <person name="Hall J."/>
            <person name="Hatcher B."/>
            <person name="Heller A."/>
            <person name="Higgins H."/>
            <person name="Honan T."/>
            <person name="Horn A."/>
            <person name="Houde N."/>
            <person name="Hughes L."/>
            <person name="Hulme W."/>
            <person name="Husby E."/>
            <person name="Iliev I."/>
            <person name="Jaffe D."/>
            <person name="Jones C."/>
            <person name="Kamal M."/>
            <person name="Kamat A."/>
            <person name="Kamvysselis M."/>
            <person name="Karlsson E."/>
            <person name="Kells C."/>
            <person name="Kieu A."/>
            <person name="Kisner P."/>
            <person name="Kodira C."/>
            <person name="Kulbokas E."/>
            <person name="Labutti K."/>
            <person name="Lama D."/>
            <person name="Landers T."/>
            <person name="Leger J."/>
            <person name="Levine S."/>
            <person name="Lewis D."/>
            <person name="Lewis T."/>
            <person name="Lindblad-toh K."/>
            <person name="Liu X."/>
            <person name="Lokyitsang T."/>
            <person name="Lokyitsang Y."/>
            <person name="Lucien O."/>
            <person name="Lui A."/>
            <person name="Ma L.J."/>
            <person name="Mabbitt R."/>
            <person name="Macdonald J."/>
            <person name="Maclean C."/>
            <person name="Major J."/>
            <person name="Manning J."/>
            <person name="Marabella R."/>
            <person name="Maru K."/>
            <person name="Matthews C."/>
            <person name="Mauceli E."/>
            <person name="Mccarthy M."/>
            <person name="Mcdonough S."/>
            <person name="Mcghee T."/>
            <person name="Meldrim J."/>
            <person name="Meneus L."/>
            <person name="Mesirov J."/>
            <person name="Mihalev A."/>
            <person name="Mihova T."/>
            <person name="Mikkelsen T."/>
            <person name="Mlenga V."/>
            <person name="Moru K."/>
            <person name="Mozes J."/>
            <person name="Mulrain L."/>
            <person name="Munson G."/>
            <person name="Naylor J."/>
            <person name="Newes C."/>
            <person name="Nguyen C."/>
            <person name="Nguyen N."/>
            <person name="Nguyen T."/>
            <person name="Nicol R."/>
            <person name="Nielsen C."/>
            <person name="Nizzari M."/>
            <person name="Norbu C."/>
            <person name="Norbu N."/>
            <person name="O'donnell P."/>
            <person name="Okoawo O."/>
            <person name="O'leary S."/>
            <person name="Omotosho B."/>
            <person name="O'neill K."/>
            <person name="Osman S."/>
            <person name="Parker S."/>
            <person name="Perrin D."/>
            <person name="Phunkhang P."/>
            <person name="Piqani B."/>
            <person name="Purcell S."/>
            <person name="Rachupka T."/>
            <person name="Ramasamy U."/>
            <person name="Rameau R."/>
            <person name="Ray V."/>
            <person name="Raymond C."/>
            <person name="Retta R."/>
            <person name="Richardson S."/>
            <person name="Rise C."/>
            <person name="Rodriguez J."/>
            <person name="Rogers J."/>
            <person name="Rogov P."/>
            <person name="Rutman M."/>
            <person name="Schupbach R."/>
            <person name="Seaman C."/>
            <person name="Settipalli S."/>
            <person name="Sharpe T."/>
            <person name="Sheridan J."/>
            <person name="Sherpa N."/>
            <person name="Shi J."/>
            <person name="Smirnov S."/>
            <person name="Smith C."/>
            <person name="Sougnez C."/>
            <person name="Spencer B."/>
            <person name="Stalker J."/>
            <person name="Stange-thomann N."/>
            <person name="Stavropoulos S."/>
            <person name="Stetson K."/>
            <person name="Stone C."/>
            <person name="Stone S."/>
            <person name="Stubbs M."/>
            <person name="Talamas J."/>
            <person name="Tchuinga P."/>
            <person name="Tenzing P."/>
            <person name="Tesfaye S."/>
            <person name="Theodore J."/>
            <person name="Thoulutsang Y."/>
            <person name="Topham K."/>
            <person name="Towey S."/>
            <person name="Tsamla T."/>
            <person name="Tsomo N."/>
            <person name="Vallee D."/>
            <person name="Vassiliev H."/>
            <person name="Venkataraman V."/>
            <person name="Vinson J."/>
            <person name="Vo A."/>
            <person name="Wade C."/>
            <person name="Wang S."/>
            <person name="Wangchuk T."/>
            <person name="Wangdi T."/>
            <person name="Whittaker C."/>
            <person name="Wilkinson J."/>
            <person name="Wu Y."/>
            <person name="Wyman D."/>
            <person name="Yadav S."/>
            <person name="Yang S."/>
            <person name="Yang X."/>
            <person name="Yeager S."/>
            <person name="Yee E."/>
            <person name="Young G."/>
            <person name="Zainoun J."/>
            <person name="Zembeck L."/>
            <person name="Zimmer A."/>
            <person name="Zody M."/>
            <person name="Lander E."/>
        </authorList>
    </citation>
    <scope>NUCLEOTIDE SEQUENCE [LARGE SCALE GENOMIC DNA]</scope>
</reference>
<protein>
    <recommendedName>
        <fullName evidence="1">FANCI solenoid 1 domain-containing protein</fullName>
    </recommendedName>
</protein>
<dbReference type="InterPro" id="IPR029308">
    <property type="entry name" value="FANCI_S1"/>
</dbReference>